<keyword evidence="2" id="KW-1185">Reference proteome</keyword>
<dbReference type="RefSeq" id="WP_187072378.1">
    <property type="nucleotide sequence ID" value="NZ_JACRYL010000014.1"/>
</dbReference>
<dbReference type="InterPro" id="IPR049799">
    <property type="entry name" value="SitI3-like"/>
</dbReference>
<evidence type="ECO:0000313" key="2">
    <source>
        <dbReference type="Proteomes" id="UP000652755"/>
    </source>
</evidence>
<dbReference type="NCBIfam" id="NF040657">
    <property type="entry name" value="immun_SitI3"/>
    <property type="match status" value="1"/>
</dbReference>
<sequence length="153" mass="18303">MALEYRLHIRTRTPLFDFVKKYLDEKNILFNKENTNKGVNFYLYEILGFMISILYSEKVFFEYLINENQIVEADWDYSTDIHFRLDKFYDNLLARLNMIDVCVCILSNTKDDAKLLFNGDILVLERYNGVISINKNFGFWNSHDLLNKIENIM</sequence>
<dbReference type="EMBL" id="JACRYL010000014">
    <property type="protein sequence ID" value="MBC6111947.1"/>
    <property type="molecule type" value="Genomic_DNA"/>
</dbReference>
<evidence type="ECO:0000313" key="1">
    <source>
        <dbReference type="EMBL" id="MBC6111947.1"/>
    </source>
</evidence>
<protein>
    <recommendedName>
        <fullName evidence="3">Immunity protein 42</fullName>
    </recommendedName>
</protein>
<name>A0ABR7KV59_9SPHI</name>
<gene>
    <name evidence="1" type="ORF">H7U22_16110</name>
</gene>
<dbReference type="Proteomes" id="UP000652755">
    <property type="component" value="Unassembled WGS sequence"/>
</dbReference>
<proteinExistence type="predicted"/>
<comment type="caution">
    <text evidence="1">The sequence shown here is derived from an EMBL/GenBank/DDBJ whole genome shotgun (WGS) entry which is preliminary data.</text>
</comment>
<evidence type="ECO:0008006" key="3">
    <source>
        <dbReference type="Google" id="ProtNLM"/>
    </source>
</evidence>
<accession>A0ABR7KV59</accession>
<organism evidence="1 2">
    <name type="scientific">Pedobacter fastidiosus</name>
    <dbReference type="NCBI Taxonomy" id="2765361"/>
    <lineage>
        <taxon>Bacteria</taxon>
        <taxon>Pseudomonadati</taxon>
        <taxon>Bacteroidota</taxon>
        <taxon>Sphingobacteriia</taxon>
        <taxon>Sphingobacteriales</taxon>
        <taxon>Sphingobacteriaceae</taxon>
        <taxon>Pedobacter</taxon>
    </lineage>
</organism>
<reference evidence="1 2" key="1">
    <citation type="submission" date="2020-08" db="EMBL/GenBank/DDBJ databases">
        <authorList>
            <person name="Sun Q."/>
            <person name="Inoue M."/>
        </authorList>
    </citation>
    <scope>NUCLEOTIDE SEQUENCE [LARGE SCALE GENOMIC DNA]</scope>
    <source>
        <strain evidence="1 2">CCM 8938</strain>
    </source>
</reference>